<evidence type="ECO:0000313" key="2">
    <source>
        <dbReference type="Proteomes" id="UP000789901"/>
    </source>
</evidence>
<comment type="caution">
    <text evidence="1">The sequence shown here is derived from an EMBL/GenBank/DDBJ whole genome shotgun (WGS) entry which is preliminary data.</text>
</comment>
<feature type="non-terminal residue" evidence="1">
    <location>
        <position position="57"/>
    </location>
</feature>
<dbReference type="EMBL" id="CAJVQB010047669">
    <property type="protein sequence ID" value="CAG8833569.1"/>
    <property type="molecule type" value="Genomic_DNA"/>
</dbReference>
<accession>A0ABN7WJN5</accession>
<gene>
    <name evidence="1" type="ORF">GMARGA_LOCUS31621</name>
</gene>
<sequence length="57" mass="6543">MKKTTTKTQDVPLEVVNKCKGCVLNMLKDSQSCIENESVDNPELRLEKLETIEEFEI</sequence>
<name>A0ABN7WJN5_GIGMA</name>
<organism evidence="1 2">
    <name type="scientific">Gigaspora margarita</name>
    <dbReference type="NCBI Taxonomy" id="4874"/>
    <lineage>
        <taxon>Eukaryota</taxon>
        <taxon>Fungi</taxon>
        <taxon>Fungi incertae sedis</taxon>
        <taxon>Mucoromycota</taxon>
        <taxon>Glomeromycotina</taxon>
        <taxon>Glomeromycetes</taxon>
        <taxon>Diversisporales</taxon>
        <taxon>Gigasporaceae</taxon>
        <taxon>Gigaspora</taxon>
    </lineage>
</organism>
<keyword evidence="2" id="KW-1185">Reference proteome</keyword>
<proteinExistence type="predicted"/>
<reference evidence="1 2" key="1">
    <citation type="submission" date="2021-06" db="EMBL/GenBank/DDBJ databases">
        <authorList>
            <person name="Kallberg Y."/>
            <person name="Tangrot J."/>
            <person name="Rosling A."/>
        </authorList>
    </citation>
    <scope>NUCLEOTIDE SEQUENCE [LARGE SCALE GENOMIC DNA]</scope>
    <source>
        <strain evidence="1 2">120-4 pot B 10/14</strain>
    </source>
</reference>
<evidence type="ECO:0000313" key="1">
    <source>
        <dbReference type="EMBL" id="CAG8833569.1"/>
    </source>
</evidence>
<dbReference type="Proteomes" id="UP000789901">
    <property type="component" value="Unassembled WGS sequence"/>
</dbReference>
<protein>
    <submittedName>
        <fullName evidence="1">18977_t:CDS:1</fullName>
    </submittedName>
</protein>